<dbReference type="UniPathway" id="UPA00219"/>
<evidence type="ECO:0000256" key="1">
    <source>
        <dbReference type="ARBA" id="ARBA00004752"/>
    </source>
</evidence>
<dbReference type="GO" id="GO:0008360">
    <property type="term" value="P:regulation of cell shape"/>
    <property type="evidence" value="ECO:0007669"/>
    <property type="project" value="UniProtKB-UniRule"/>
</dbReference>
<dbReference type="Pfam" id="PF03734">
    <property type="entry name" value="YkuD"/>
    <property type="match status" value="1"/>
</dbReference>
<keyword evidence="3" id="KW-0808">Transferase</keyword>
<keyword evidence="5 7" id="KW-0573">Peptidoglycan synthesis</keyword>
<feature type="active site" description="Nucleophile" evidence="7">
    <location>
        <position position="173"/>
    </location>
</feature>
<dbReference type="GO" id="GO:0071972">
    <property type="term" value="F:peptidoglycan L,D-transpeptidase activity"/>
    <property type="evidence" value="ECO:0007669"/>
    <property type="project" value="TreeGrafter"/>
</dbReference>
<dbReference type="SUPFAM" id="SSF141523">
    <property type="entry name" value="L,D-transpeptidase catalytic domain-like"/>
    <property type="match status" value="1"/>
</dbReference>
<dbReference type="InterPro" id="IPR050979">
    <property type="entry name" value="LD-transpeptidase"/>
</dbReference>
<dbReference type="GO" id="GO:0005576">
    <property type="term" value="C:extracellular region"/>
    <property type="evidence" value="ECO:0007669"/>
    <property type="project" value="TreeGrafter"/>
</dbReference>
<organism evidence="10 11">
    <name type="scientific">Bradyrhizobium vignae</name>
    <dbReference type="NCBI Taxonomy" id="1549949"/>
    <lineage>
        <taxon>Bacteria</taxon>
        <taxon>Pseudomonadati</taxon>
        <taxon>Pseudomonadota</taxon>
        <taxon>Alphaproteobacteria</taxon>
        <taxon>Hyphomicrobiales</taxon>
        <taxon>Nitrobacteraceae</taxon>
        <taxon>Bradyrhizobium</taxon>
    </lineage>
</organism>
<reference evidence="10 11" key="1">
    <citation type="submission" date="2018-03" db="EMBL/GenBank/DDBJ databases">
        <authorList>
            <person name="Gully D."/>
        </authorList>
    </citation>
    <scope>NUCLEOTIDE SEQUENCE [LARGE SCALE GENOMIC DNA]</scope>
    <source>
        <strain evidence="10">ORS3257</strain>
    </source>
</reference>
<evidence type="ECO:0000313" key="10">
    <source>
        <dbReference type="EMBL" id="SPP93743.1"/>
    </source>
</evidence>
<feature type="region of interest" description="Disordered" evidence="8">
    <location>
        <begin position="214"/>
        <end position="239"/>
    </location>
</feature>
<evidence type="ECO:0000259" key="9">
    <source>
        <dbReference type="PROSITE" id="PS52029"/>
    </source>
</evidence>
<evidence type="ECO:0000256" key="8">
    <source>
        <dbReference type="SAM" id="MobiDB-lite"/>
    </source>
</evidence>
<feature type="domain" description="L,D-TPase catalytic" evidence="9">
    <location>
        <begin position="85"/>
        <end position="201"/>
    </location>
</feature>
<dbReference type="InterPro" id="IPR005490">
    <property type="entry name" value="LD_TPept_cat_dom"/>
</dbReference>
<evidence type="ECO:0000256" key="3">
    <source>
        <dbReference type="ARBA" id="ARBA00022679"/>
    </source>
</evidence>
<dbReference type="PANTHER" id="PTHR30582:SF2">
    <property type="entry name" value="L,D-TRANSPEPTIDASE YCIB-RELATED"/>
    <property type="match status" value="1"/>
</dbReference>
<dbReference type="FunFam" id="2.40.440.10:FF:000012">
    <property type="entry name" value="L,D-transpeptidase catalytic domain"/>
    <property type="match status" value="1"/>
</dbReference>
<dbReference type="CDD" id="cd16913">
    <property type="entry name" value="YkuD_like"/>
    <property type="match status" value="1"/>
</dbReference>
<dbReference type="PANTHER" id="PTHR30582">
    <property type="entry name" value="L,D-TRANSPEPTIDASE"/>
    <property type="match status" value="1"/>
</dbReference>
<gene>
    <name evidence="10" type="ORF">BRAD3257_2675</name>
</gene>
<evidence type="ECO:0000256" key="4">
    <source>
        <dbReference type="ARBA" id="ARBA00022960"/>
    </source>
</evidence>
<dbReference type="PROSITE" id="PS52029">
    <property type="entry name" value="LD_TPASE"/>
    <property type="match status" value="1"/>
</dbReference>
<keyword evidence="4 7" id="KW-0133">Cell shape</keyword>
<evidence type="ECO:0000256" key="5">
    <source>
        <dbReference type="ARBA" id="ARBA00022984"/>
    </source>
</evidence>
<accession>A0A2U3PX62</accession>
<evidence type="ECO:0000313" key="11">
    <source>
        <dbReference type="Proteomes" id="UP000246085"/>
    </source>
</evidence>
<dbReference type="EMBL" id="LS398110">
    <property type="protein sequence ID" value="SPP93743.1"/>
    <property type="molecule type" value="Genomic_DNA"/>
</dbReference>
<dbReference type="AlphaFoldDB" id="A0A2U3PX62"/>
<protein>
    <recommendedName>
        <fullName evidence="9">L,D-TPase catalytic domain-containing protein</fullName>
    </recommendedName>
</protein>
<proteinExistence type="inferred from homology"/>
<dbReference type="KEGG" id="bvz:BRAD3257_2675"/>
<comment type="similarity">
    <text evidence="2">Belongs to the YkuD family.</text>
</comment>
<evidence type="ECO:0000256" key="7">
    <source>
        <dbReference type="PROSITE-ProRule" id="PRU01373"/>
    </source>
</evidence>
<comment type="pathway">
    <text evidence="1 7">Cell wall biogenesis; peptidoglycan biosynthesis.</text>
</comment>
<keyword evidence="6 7" id="KW-0961">Cell wall biogenesis/degradation</keyword>
<feature type="active site" description="Proton donor/acceptor" evidence="7">
    <location>
        <position position="157"/>
    </location>
</feature>
<sequence length="355" mass="37790">MSALENVSIAAGGAAQSGLAYVGHHVNDGGQAAGTKAGLQAYCTPGTESRGASVNRPEAKSQMRSFFIAFTSLMLLSAGTAQAKVEITIDKDNQQMTVAVDGVARYHWPVSTGIPSRETPNGAFRAFRMEEDHFSREFDDAPMPHSIFFTKVGHAIHGTDSVSRLGTPASHGCVRLSRQNASTLYALVQQQGVLNTTVTLTGSAQVALARNPRGRNAVARAPQPAEEQYATTGDPVNLAPPAQPARRYMPQDDNYIYPADGSDTGARYPAPRSASRPLYDAQSISSSRSHITIKATASRATISRSRGNIISRAAITIRTDATAINRPRRPRHHAVTCHDHSDCALDSDSGTGHGS</sequence>
<evidence type="ECO:0000256" key="2">
    <source>
        <dbReference type="ARBA" id="ARBA00005992"/>
    </source>
</evidence>
<dbReference type="GO" id="GO:0018104">
    <property type="term" value="P:peptidoglycan-protein cross-linking"/>
    <property type="evidence" value="ECO:0007669"/>
    <property type="project" value="TreeGrafter"/>
</dbReference>
<dbReference type="GO" id="GO:0071555">
    <property type="term" value="P:cell wall organization"/>
    <property type="evidence" value="ECO:0007669"/>
    <property type="project" value="UniProtKB-UniRule"/>
</dbReference>
<dbReference type="InterPro" id="IPR038063">
    <property type="entry name" value="Transpep_catalytic_dom"/>
</dbReference>
<name>A0A2U3PX62_9BRAD</name>
<dbReference type="Gene3D" id="2.40.440.10">
    <property type="entry name" value="L,D-transpeptidase catalytic domain-like"/>
    <property type="match status" value="1"/>
</dbReference>
<dbReference type="GO" id="GO:0016740">
    <property type="term" value="F:transferase activity"/>
    <property type="evidence" value="ECO:0007669"/>
    <property type="project" value="UniProtKB-KW"/>
</dbReference>
<evidence type="ECO:0000256" key="6">
    <source>
        <dbReference type="ARBA" id="ARBA00023316"/>
    </source>
</evidence>
<dbReference type="Proteomes" id="UP000246085">
    <property type="component" value="Chromosome BRAD3257"/>
</dbReference>